<protein>
    <submittedName>
        <fullName evidence="4">Uncharacterized protein</fullName>
    </submittedName>
</protein>
<evidence type="ECO:0000259" key="2">
    <source>
        <dbReference type="Pfam" id="PF26590"/>
    </source>
</evidence>
<reference evidence="4 5" key="1">
    <citation type="journal article" date="2014" name="PLoS Genet.">
        <title>Phylogenetically driven sequencing of extremely halophilic archaea reveals strategies for static and dynamic osmo-response.</title>
        <authorList>
            <person name="Becker E.A."/>
            <person name="Seitzer P.M."/>
            <person name="Tritt A."/>
            <person name="Larsen D."/>
            <person name="Krusor M."/>
            <person name="Yao A.I."/>
            <person name="Wu D."/>
            <person name="Madern D."/>
            <person name="Eisen J.A."/>
            <person name="Darling A.E."/>
            <person name="Facciotti M.T."/>
        </authorList>
    </citation>
    <scope>NUCLEOTIDE SEQUENCE [LARGE SCALE GENOMIC DNA]</scope>
    <source>
        <strain evidence="4 5">2-9-1</strain>
    </source>
</reference>
<feature type="domain" description="DUF8186" evidence="1">
    <location>
        <begin position="100"/>
        <end position="282"/>
    </location>
</feature>
<feature type="domain" description="DUF8186" evidence="3">
    <location>
        <begin position="444"/>
        <end position="533"/>
    </location>
</feature>
<organism evidence="4 5">
    <name type="scientific">Halosimplex carlsbadense 2-9-1</name>
    <dbReference type="NCBI Taxonomy" id="797114"/>
    <lineage>
        <taxon>Archaea</taxon>
        <taxon>Methanobacteriati</taxon>
        <taxon>Methanobacteriota</taxon>
        <taxon>Stenosarchaea group</taxon>
        <taxon>Halobacteria</taxon>
        <taxon>Halobacteriales</taxon>
        <taxon>Haloarculaceae</taxon>
        <taxon>Halosimplex</taxon>
    </lineage>
</organism>
<dbReference type="RefSeq" id="WP_006885605.1">
    <property type="nucleotide sequence ID" value="NZ_AOIU01000044.1"/>
</dbReference>
<feature type="domain" description="DUF8186" evidence="2">
    <location>
        <begin position="289"/>
        <end position="432"/>
    </location>
</feature>
<dbReference type="InterPro" id="IPR058499">
    <property type="entry name" value="DUF8186"/>
</dbReference>
<dbReference type="Pfam" id="PF26591">
    <property type="entry name" value="DUF8186_C"/>
    <property type="match status" value="1"/>
</dbReference>
<evidence type="ECO:0000313" key="5">
    <source>
        <dbReference type="Proteomes" id="UP000011626"/>
    </source>
</evidence>
<dbReference type="Pfam" id="PF26589">
    <property type="entry name" value="DUF8186"/>
    <property type="match status" value="1"/>
</dbReference>
<dbReference type="Proteomes" id="UP000011626">
    <property type="component" value="Unassembled WGS sequence"/>
</dbReference>
<dbReference type="Pfam" id="PF26590">
    <property type="entry name" value="DUF8186_M"/>
    <property type="match status" value="1"/>
</dbReference>
<sequence>MQLLIRTLGVGAAVAAVVAVSALLATQSVARPAETMFTPNSTDHHDTDPALWSRDRDSVTHSALRNRSESAARSLAATTDVPFNRPPEAVEAWNREQLPEFPTTGVETSVYPAAANTTDGRIVRDAYVEIFTVQPSTRVRLTPERQPRYVAKQGRVFATLDYRIPVPSDSDGRDEEITWSLVNHSVTTTELLVDGAREANSGGSHTHRLSYDLSDDRGATNTLSVEANVSATLTRTHSWCSNRTVVNRTAGGDVTTRCVSWQSNTTRYEETLTVTDSVDVKAHSLLAGGVYARYPDGDLGLMIVKTGPWLGYRLQAGRVSGVWRFYSARDPGWDRLVTATAEGSNVSHSPLHPLEVSAYPIKTGPTVAPAETVSLLEVKGRQQRPPRLPSTVNLDVLEQPYTASYRLATRFETPDATLDDVRISGLVRGTEWELDPQYFTEVTIHRSNLTLTVLNTTDQTTTVRVTLRDAEMGTPIRTTDTEGYVRLAGERVETDHDGTVTTTIARPAGAITARFEPWDWWLRPNSYVGDSDSASVQGTALTLVRHLYRAGVPVGLFLLAVFLIDRVTGMPVWPPWRGL</sequence>
<evidence type="ECO:0000313" key="4">
    <source>
        <dbReference type="EMBL" id="ELZ20859.1"/>
    </source>
</evidence>
<dbReference type="AlphaFoldDB" id="M0CG48"/>
<dbReference type="STRING" id="797114.C475_19708"/>
<evidence type="ECO:0000259" key="3">
    <source>
        <dbReference type="Pfam" id="PF26591"/>
    </source>
</evidence>
<evidence type="ECO:0000259" key="1">
    <source>
        <dbReference type="Pfam" id="PF26589"/>
    </source>
</evidence>
<gene>
    <name evidence="4" type="ORF">C475_19708</name>
</gene>
<dbReference type="EMBL" id="AOIU01000044">
    <property type="protein sequence ID" value="ELZ20859.1"/>
    <property type="molecule type" value="Genomic_DNA"/>
</dbReference>
<dbReference type="InterPro" id="IPR058910">
    <property type="entry name" value="DUF8186_M"/>
</dbReference>
<name>M0CG48_9EURY</name>
<accession>M0CG48</accession>
<dbReference type="InterPro" id="IPR058911">
    <property type="entry name" value="DUF8186_C"/>
</dbReference>
<keyword evidence="5" id="KW-1185">Reference proteome</keyword>
<dbReference type="eggNOG" id="arCOG06162">
    <property type="taxonomic scope" value="Archaea"/>
</dbReference>
<comment type="caution">
    <text evidence="4">The sequence shown here is derived from an EMBL/GenBank/DDBJ whole genome shotgun (WGS) entry which is preliminary data.</text>
</comment>
<proteinExistence type="predicted"/>